<feature type="domain" description="Sodium/calcium exchanger membrane region" evidence="9">
    <location>
        <begin position="482"/>
        <end position="629"/>
    </location>
</feature>
<dbReference type="GO" id="GO:0008273">
    <property type="term" value="F:calcium, potassium:sodium antiporter activity"/>
    <property type="evidence" value="ECO:0007669"/>
    <property type="project" value="TreeGrafter"/>
</dbReference>
<evidence type="ECO:0000256" key="3">
    <source>
        <dbReference type="ARBA" id="ARBA00022449"/>
    </source>
</evidence>
<feature type="transmembrane region" description="Helical" evidence="8">
    <location>
        <begin position="612"/>
        <end position="631"/>
    </location>
</feature>
<evidence type="ECO:0000256" key="8">
    <source>
        <dbReference type="SAM" id="Phobius"/>
    </source>
</evidence>
<evidence type="ECO:0000259" key="9">
    <source>
        <dbReference type="Pfam" id="PF01699"/>
    </source>
</evidence>
<evidence type="ECO:0000256" key="7">
    <source>
        <dbReference type="SAM" id="MobiDB-lite"/>
    </source>
</evidence>
<evidence type="ECO:0000256" key="1">
    <source>
        <dbReference type="ARBA" id="ARBA00004141"/>
    </source>
</evidence>
<keyword evidence="6 8" id="KW-0472">Membrane</keyword>
<feature type="non-terminal residue" evidence="10">
    <location>
        <position position="1"/>
    </location>
</feature>
<feature type="transmembrane region" description="Helical" evidence="8">
    <location>
        <begin position="546"/>
        <end position="567"/>
    </location>
</feature>
<dbReference type="EMBL" id="CAJNNW010026826">
    <property type="protein sequence ID" value="CAE8687960.1"/>
    <property type="molecule type" value="Genomic_DNA"/>
</dbReference>
<feature type="region of interest" description="Disordered" evidence="7">
    <location>
        <begin position="213"/>
        <end position="233"/>
    </location>
</feature>
<dbReference type="InterPro" id="IPR004837">
    <property type="entry name" value="NaCa_Exmemb"/>
</dbReference>
<comment type="similarity">
    <text evidence="2">Belongs to the Ca(2+):cation antiporter (CaCA) (TC 2.A.19) family. SLC24A subfamily.</text>
</comment>
<feature type="transmembrane region" description="Helical" evidence="8">
    <location>
        <begin position="138"/>
        <end position="159"/>
    </location>
</feature>
<dbReference type="InterPro" id="IPR004481">
    <property type="entry name" value="K/Na/Ca-exchanger"/>
</dbReference>
<keyword evidence="3" id="KW-0813">Transport</keyword>
<dbReference type="GO" id="GO:0005886">
    <property type="term" value="C:plasma membrane"/>
    <property type="evidence" value="ECO:0007669"/>
    <property type="project" value="TreeGrafter"/>
</dbReference>
<reference evidence="10" key="1">
    <citation type="submission" date="2021-02" db="EMBL/GenBank/DDBJ databases">
        <authorList>
            <person name="Dougan E. K."/>
            <person name="Rhodes N."/>
            <person name="Thang M."/>
            <person name="Chan C."/>
        </authorList>
    </citation>
    <scope>NUCLEOTIDE SEQUENCE</scope>
</reference>
<keyword evidence="3" id="KW-0050">Antiport</keyword>
<feature type="transmembrane region" description="Helical" evidence="8">
    <location>
        <begin position="587"/>
        <end position="605"/>
    </location>
</feature>
<evidence type="ECO:0000256" key="4">
    <source>
        <dbReference type="ARBA" id="ARBA00022692"/>
    </source>
</evidence>
<dbReference type="PANTHER" id="PTHR10846:SF73">
    <property type="entry name" value="SODIUM_CALCIUM EXCHANGER MEMBRANE REGION DOMAIN-CONTAINING PROTEIN"/>
    <property type="match status" value="1"/>
</dbReference>
<evidence type="ECO:0000313" key="10">
    <source>
        <dbReference type="EMBL" id="CAE8687960.1"/>
    </source>
</evidence>
<proteinExistence type="inferred from homology"/>
<name>A0A813K097_POLGL</name>
<evidence type="ECO:0000256" key="6">
    <source>
        <dbReference type="ARBA" id="ARBA00023136"/>
    </source>
</evidence>
<organism evidence="10 11">
    <name type="scientific">Polarella glacialis</name>
    <name type="common">Dinoflagellate</name>
    <dbReference type="NCBI Taxonomy" id="89957"/>
    <lineage>
        <taxon>Eukaryota</taxon>
        <taxon>Sar</taxon>
        <taxon>Alveolata</taxon>
        <taxon>Dinophyceae</taxon>
        <taxon>Suessiales</taxon>
        <taxon>Suessiaceae</taxon>
        <taxon>Polarella</taxon>
    </lineage>
</organism>
<dbReference type="PANTHER" id="PTHR10846">
    <property type="entry name" value="SODIUM/POTASSIUM/CALCIUM EXCHANGER"/>
    <property type="match status" value="1"/>
</dbReference>
<feature type="transmembrane region" description="Helical" evidence="8">
    <location>
        <begin position="480"/>
        <end position="502"/>
    </location>
</feature>
<accession>A0A813K097</accession>
<dbReference type="AlphaFoldDB" id="A0A813K097"/>
<feature type="compositionally biased region" description="Polar residues" evidence="7">
    <location>
        <begin position="213"/>
        <end position="226"/>
    </location>
</feature>
<keyword evidence="4 8" id="KW-0812">Transmembrane</keyword>
<evidence type="ECO:0000313" key="11">
    <source>
        <dbReference type="Proteomes" id="UP000626109"/>
    </source>
</evidence>
<dbReference type="Proteomes" id="UP000626109">
    <property type="component" value="Unassembled WGS sequence"/>
</dbReference>
<dbReference type="GO" id="GO:0006874">
    <property type="term" value="P:intracellular calcium ion homeostasis"/>
    <property type="evidence" value="ECO:0007669"/>
    <property type="project" value="TreeGrafter"/>
</dbReference>
<dbReference type="GO" id="GO:0005262">
    <property type="term" value="F:calcium channel activity"/>
    <property type="evidence" value="ECO:0007669"/>
    <property type="project" value="TreeGrafter"/>
</dbReference>
<evidence type="ECO:0000256" key="5">
    <source>
        <dbReference type="ARBA" id="ARBA00022989"/>
    </source>
</evidence>
<sequence length="647" mass="72272">VCFAAGECEEDVFEAQPKDSKKKYEAWVEIDYYWVRWLWWPAIVYIFWAMAYVCDIYFVRTVEVISNRFDIPDDVAGATLMALGCNGPELALNTISIFHPSNIGVGAVIGGEVFNLLVIIGAALLATPAEYMPLKLGLFSFFRDVIFYAVSVALLYHTLKDGVVCRADASWLLLGGATYIITVIYSQTVRDWVYLLKLHLFGKKLKNSASVGSNLNKASASSPVSDTDSEDPDAEKVRQWEKACISTDPMGQGSVLRVRVEFRNRMMDRNHKAEDRFIALDEDSLLVSCAIDPRITGKERSWAHTGQVYIPDKDVPQGHHWHHGGLINQPVFSGSKKDPSDPDLSAPLLQARPSELWACFKDEPWEVIPFEDIMWFERHRESAQFNLHVHTHDSERDNLTTLEFSSLSEAGPNGNVIVENWVQALKTRIIAQRHNNVNAPQESTRSKVLIEWLEWLQFPVKSLTSLTIPDMDRADNQKQWPVAFTMSMVWLAILAYCVVLACDEIHKEFGINQGVLGLTVAAAGTSLPNVFSGMCVARQGKTNMAVCNALGANVQNVFLALALPWSAQALFSSTGQFTVSVHGLVPAIIWIYVTLLLVVAVFLSCHCTFPRWSGGLFLVTYLFYVTISLGSETSNCSTWPFQCAAHK</sequence>
<feature type="domain" description="Sodium/calcium exchanger membrane region" evidence="9">
    <location>
        <begin position="41"/>
        <end position="175"/>
    </location>
</feature>
<dbReference type="InterPro" id="IPR044880">
    <property type="entry name" value="NCX_ion-bd_dom_sf"/>
</dbReference>
<dbReference type="Gene3D" id="1.20.1420.30">
    <property type="entry name" value="NCX, central ion-binding region"/>
    <property type="match status" value="2"/>
</dbReference>
<evidence type="ECO:0000256" key="2">
    <source>
        <dbReference type="ARBA" id="ARBA00005364"/>
    </source>
</evidence>
<dbReference type="Pfam" id="PF01699">
    <property type="entry name" value="Na_Ca_ex"/>
    <property type="match status" value="2"/>
</dbReference>
<comment type="caution">
    <text evidence="10">The sequence shown here is derived from an EMBL/GenBank/DDBJ whole genome shotgun (WGS) entry which is preliminary data.</text>
</comment>
<gene>
    <name evidence="10" type="ORF">PGLA2088_LOCUS25685</name>
</gene>
<feature type="transmembrane region" description="Helical" evidence="8">
    <location>
        <begin position="171"/>
        <end position="188"/>
    </location>
</feature>
<comment type="subcellular location">
    <subcellularLocation>
        <location evidence="1">Membrane</location>
        <topology evidence="1">Multi-pass membrane protein</topology>
    </subcellularLocation>
</comment>
<keyword evidence="5 8" id="KW-1133">Transmembrane helix</keyword>
<feature type="transmembrane region" description="Helical" evidence="8">
    <location>
        <begin position="103"/>
        <end position="126"/>
    </location>
</feature>
<protein>
    <recommendedName>
        <fullName evidence="9">Sodium/calcium exchanger membrane region domain-containing protein</fullName>
    </recommendedName>
</protein>
<feature type="transmembrane region" description="Helical" evidence="8">
    <location>
        <begin position="37"/>
        <end position="59"/>
    </location>
</feature>